<sequence length="84" mass="9065">MVGPTEGPHSGNGVLLRRLSGKPPRKLASGWQPPPSCQERLPRSRPPYAMRWVHTAASGRGEGLLGRVPGSELNAPYPRMMGPN</sequence>
<dbReference type="Gramene" id="TKV95297">
    <property type="protein sequence ID" value="TKV95297"/>
    <property type="gene ID" value="SEVIR_9G354300v2"/>
</dbReference>
<reference evidence="2" key="1">
    <citation type="submission" date="2019-03" db="EMBL/GenBank/DDBJ databases">
        <title>WGS assembly of Setaria viridis.</title>
        <authorList>
            <person name="Huang P."/>
            <person name="Jenkins J."/>
            <person name="Grimwood J."/>
            <person name="Barry K."/>
            <person name="Healey A."/>
            <person name="Mamidi S."/>
            <person name="Sreedasyam A."/>
            <person name="Shu S."/>
            <person name="Feldman M."/>
            <person name="Wu J."/>
            <person name="Yu Y."/>
            <person name="Chen C."/>
            <person name="Johnson J."/>
            <person name="Rokhsar D."/>
            <person name="Baxter I."/>
            <person name="Schmutz J."/>
            <person name="Brutnell T."/>
            <person name="Kellogg E."/>
        </authorList>
    </citation>
    <scope>NUCLEOTIDE SEQUENCE [LARGE SCALE GENOMIC DNA]</scope>
</reference>
<protein>
    <submittedName>
        <fullName evidence="2">Uncharacterized protein</fullName>
    </submittedName>
</protein>
<dbReference type="Proteomes" id="UP000298652">
    <property type="component" value="Chromosome 9"/>
</dbReference>
<feature type="region of interest" description="Disordered" evidence="1">
    <location>
        <begin position="61"/>
        <end position="84"/>
    </location>
</feature>
<organism evidence="2 3">
    <name type="scientific">Setaria viridis</name>
    <name type="common">Green bristlegrass</name>
    <name type="synonym">Setaria italica subsp. viridis</name>
    <dbReference type="NCBI Taxonomy" id="4556"/>
    <lineage>
        <taxon>Eukaryota</taxon>
        <taxon>Viridiplantae</taxon>
        <taxon>Streptophyta</taxon>
        <taxon>Embryophyta</taxon>
        <taxon>Tracheophyta</taxon>
        <taxon>Spermatophyta</taxon>
        <taxon>Magnoliopsida</taxon>
        <taxon>Liliopsida</taxon>
        <taxon>Poales</taxon>
        <taxon>Poaceae</taxon>
        <taxon>PACMAD clade</taxon>
        <taxon>Panicoideae</taxon>
        <taxon>Panicodae</taxon>
        <taxon>Paniceae</taxon>
        <taxon>Cenchrinae</taxon>
        <taxon>Setaria</taxon>
    </lineage>
</organism>
<evidence type="ECO:0000313" key="2">
    <source>
        <dbReference type="EMBL" id="TKV95297.1"/>
    </source>
</evidence>
<feature type="region of interest" description="Disordered" evidence="1">
    <location>
        <begin position="1"/>
        <end position="43"/>
    </location>
</feature>
<gene>
    <name evidence="2" type="ORF">SEVIR_9G354300v2</name>
</gene>
<name>A0A4U6T178_SETVI</name>
<accession>A0A4U6T178</accession>
<evidence type="ECO:0000256" key="1">
    <source>
        <dbReference type="SAM" id="MobiDB-lite"/>
    </source>
</evidence>
<keyword evidence="3" id="KW-1185">Reference proteome</keyword>
<evidence type="ECO:0000313" key="3">
    <source>
        <dbReference type="Proteomes" id="UP000298652"/>
    </source>
</evidence>
<proteinExistence type="predicted"/>
<dbReference type="EMBL" id="CM016560">
    <property type="protein sequence ID" value="TKV95297.1"/>
    <property type="molecule type" value="Genomic_DNA"/>
</dbReference>
<dbReference type="AlphaFoldDB" id="A0A4U6T178"/>